<evidence type="ECO:0000313" key="2">
    <source>
        <dbReference type="Proteomes" id="UP000006208"/>
    </source>
</evidence>
<name>A0A7U3YAU6_BORBG</name>
<accession>A0A7U3YAU6</accession>
<dbReference type="EMBL" id="CP001527">
    <property type="protein sequence ID" value="ACN92681.1"/>
    <property type="molecule type" value="Genomic_DNA"/>
</dbReference>
<gene>
    <name evidence="1" type="ORF">BBU118A_D20</name>
</gene>
<geneLocation type="plasmid" evidence="1 2">
    <name>118a_lp17</name>
</geneLocation>
<keyword evidence="1" id="KW-0614">Plasmid</keyword>
<dbReference type="AlphaFoldDB" id="A0A7U3YAU6"/>
<sequence length="42" mass="4975">MIVFLLSRLFFIIFFIVKKTKGAINRAKSRLRVSNLYKKSLN</sequence>
<reference evidence="1 2" key="1">
    <citation type="journal article" date="2011" name="J. Bacteriol.">
        <title>Whole-genome sequences of thirteen isolates of Borrelia burgdorferi.</title>
        <authorList>
            <person name="Schutzer S.E."/>
            <person name="Fraser-Liggett C.M."/>
            <person name="Casjens S.R."/>
            <person name="Qiu W.G."/>
            <person name="Dunn J.J."/>
            <person name="Mongodin E.F."/>
            <person name="Luft B.J."/>
        </authorList>
    </citation>
    <scope>NUCLEOTIDE SEQUENCE [LARGE SCALE GENOMIC DNA]</scope>
    <source>
        <strain evidence="1 2">118a</strain>
        <plasmid evidence="1 2">118a_lp17</plasmid>
    </source>
</reference>
<proteinExistence type="predicted"/>
<protein>
    <submittedName>
        <fullName evidence="1">Uncharacterized protein</fullName>
    </submittedName>
</protein>
<organism evidence="1 2">
    <name type="scientific">Borreliella burgdorferi 118a</name>
    <dbReference type="NCBI Taxonomy" id="476210"/>
    <lineage>
        <taxon>Bacteria</taxon>
        <taxon>Pseudomonadati</taxon>
        <taxon>Spirochaetota</taxon>
        <taxon>Spirochaetia</taxon>
        <taxon>Spirochaetales</taxon>
        <taxon>Borreliaceae</taxon>
        <taxon>Borreliella</taxon>
    </lineage>
</organism>
<dbReference type="Proteomes" id="UP000006208">
    <property type="component" value="Plasmid 118a_lp17"/>
</dbReference>
<evidence type="ECO:0000313" key="1">
    <source>
        <dbReference type="EMBL" id="ACN92681.1"/>
    </source>
</evidence>